<evidence type="ECO:0000259" key="1">
    <source>
        <dbReference type="Pfam" id="PF22479"/>
    </source>
</evidence>
<keyword evidence="3" id="KW-1185">Reference proteome</keyword>
<dbReference type="OrthoDB" id="1697005at2"/>
<gene>
    <name evidence="2" type="ORF">DXH47_09325</name>
</gene>
<dbReference type="AlphaFoldDB" id="A0A4Q0VG53"/>
<organism evidence="2 3">
    <name type="scientific">Levilactobacillus suantsaii</name>
    <dbReference type="NCBI Taxonomy" id="2292255"/>
    <lineage>
        <taxon>Bacteria</taxon>
        <taxon>Bacillati</taxon>
        <taxon>Bacillota</taxon>
        <taxon>Bacilli</taxon>
        <taxon>Lactobacillales</taxon>
        <taxon>Lactobacillaceae</taxon>
        <taxon>Levilactobacillus</taxon>
    </lineage>
</organism>
<dbReference type="EMBL" id="QXIL01000021">
    <property type="protein sequence ID" value="RXI77381.1"/>
    <property type="molecule type" value="Genomic_DNA"/>
</dbReference>
<accession>A0A4Q0VG53</accession>
<dbReference type="Proteomes" id="UP000290602">
    <property type="component" value="Unassembled WGS sequence"/>
</dbReference>
<evidence type="ECO:0000313" key="2">
    <source>
        <dbReference type="EMBL" id="RXI77381.1"/>
    </source>
</evidence>
<comment type="caution">
    <text evidence="2">The sequence shown here is derived from an EMBL/GenBank/DDBJ whole genome shotgun (WGS) entry which is preliminary data.</text>
</comment>
<proteinExistence type="predicted"/>
<dbReference type="RefSeq" id="WP_129033052.1">
    <property type="nucleotide sequence ID" value="NZ_CP059603.1"/>
</dbReference>
<dbReference type="InterPro" id="IPR054252">
    <property type="entry name" value="Pam3_gp18"/>
</dbReference>
<dbReference type="Pfam" id="PF22479">
    <property type="entry name" value="Pam3_gp18"/>
    <property type="match status" value="1"/>
</dbReference>
<name>A0A4Q0VG53_9LACO</name>
<evidence type="ECO:0000313" key="3">
    <source>
        <dbReference type="Proteomes" id="UP000290602"/>
    </source>
</evidence>
<feature type="domain" description="Cyanophage baseplate Pam3 plug gp18" evidence="1">
    <location>
        <begin position="6"/>
        <end position="104"/>
    </location>
</feature>
<protein>
    <recommendedName>
        <fullName evidence="1">Cyanophage baseplate Pam3 plug gp18 domain-containing protein</fullName>
    </recommendedName>
</protein>
<reference evidence="2 3" key="1">
    <citation type="submission" date="2018-08" db="EMBL/GenBank/DDBJ databases">
        <title>Lactobacillus suantsai sp. nov., isolated from traditional fermented suan-tsai in Taiwan.</title>
        <authorList>
            <person name="Huang C.-H."/>
        </authorList>
    </citation>
    <scope>NUCLEOTIDE SEQUENCE [LARGE SCALE GENOMIC DNA]</scope>
    <source>
        <strain evidence="2 3">BCRC 12945</strain>
    </source>
</reference>
<sequence length="117" mass="13307">MPKHETIEFDLSSLPSRIQVDFENVSAELTLQYSELSQTFTVDYEDLDDDTHKIMGEPLTYGVPLWYWASYDWLPVERLVPMDESGLESSVTKGNLQKTVFVMDQDSVYESGDGNGS</sequence>